<dbReference type="InterPro" id="IPR000073">
    <property type="entry name" value="AB_hydrolase_1"/>
</dbReference>
<dbReference type="RefSeq" id="WP_022388835.1">
    <property type="nucleotide sequence ID" value="NZ_CYZD01000015.1"/>
</dbReference>
<evidence type="ECO:0000313" key="9">
    <source>
        <dbReference type="Proteomes" id="UP000285839"/>
    </source>
</evidence>
<evidence type="ECO:0000313" key="2">
    <source>
        <dbReference type="EMBL" id="CUO58380.1"/>
    </source>
</evidence>
<reference evidence="8 9" key="2">
    <citation type="submission" date="2018-08" db="EMBL/GenBank/DDBJ databases">
        <title>A genome reference for cultivated species of the human gut microbiota.</title>
        <authorList>
            <person name="Zou Y."/>
            <person name="Xue W."/>
            <person name="Luo G."/>
        </authorList>
    </citation>
    <scope>NUCLEOTIDE SEQUENCE [LARGE SCALE GENOMIC DNA]</scope>
    <source>
        <strain evidence="4 9">AF25-21</strain>
        <strain evidence="5 8">AM29-25AC</strain>
    </source>
</reference>
<evidence type="ECO:0000313" key="6">
    <source>
        <dbReference type="Proteomes" id="UP000095409"/>
    </source>
</evidence>
<evidence type="ECO:0000313" key="5">
    <source>
        <dbReference type="EMBL" id="RHE10657.1"/>
    </source>
</evidence>
<reference evidence="6 7" key="1">
    <citation type="submission" date="2015-09" db="EMBL/GenBank/DDBJ databases">
        <authorList>
            <consortium name="Pathogen Informatics"/>
        </authorList>
    </citation>
    <scope>NUCLEOTIDE SEQUENCE [LARGE SCALE GENOMIC DNA]</scope>
    <source>
        <strain evidence="2 6">2789STDY5608837</strain>
        <strain evidence="3 7">2789STDY5834921</strain>
    </source>
</reference>
<keyword evidence="2" id="KW-0808">Transferase</keyword>
<dbReference type="GO" id="GO:0016787">
    <property type="term" value="F:hydrolase activity"/>
    <property type="evidence" value="ECO:0007669"/>
    <property type="project" value="UniProtKB-KW"/>
</dbReference>
<sequence length="317" mass="35856">MKKHSKRLLTAAALVMTTTATIHIINKVIAASACLKEMLDTDVRNYYHWRFGDIYYTKKGKGSPILLIHDMLPGGSGYEWGKIEDDLALEHTVYNLDLPGCGRSEKSGITYTNFVYVQAICDFIKNVIGEKTDVIVNGYAVSFVVMACHNEKDLFNKIMMVNPVSLSSLKQMPGKKEKLLRRCLEIPVFGTLVYHMVVSRDAVNNEFIENYAFDPFHPDRDLQDAYYEAAHRGGCYAKNVYANKASKYMNIDITRGLKEIDNSLYIVEGEAENNGEAIVEAYKNVNPSVEAVTLKETKHFPHVEVPEQFLEQVGIFF</sequence>
<dbReference type="GO" id="GO:0016740">
    <property type="term" value="F:transferase activity"/>
    <property type="evidence" value="ECO:0007669"/>
    <property type="project" value="UniProtKB-KW"/>
</dbReference>
<evidence type="ECO:0000313" key="4">
    <source>
        <dbReference type="EMBL" id="RGR48444.1"/>
    </source>
</evidence>
<dbReference type="Proteomes" id="UP000095409">
    <property type="component" value="Unassembled WGS sequence"/>
</dbReference>
<dbReference type="AlphaFoldDB" id="A0A174GBV5"/>
<evidence type="ECO:0000313" key="3">
    <source>
        <dbReference type="EMBL" id="CUP77581.1"/>
    </source>
</evidence>
<organism evidence="2 6">
    <name type="scientific">Blautia obeum</name>
    <dbReference type="NCBI Taxonomy" id="40520"/>
    <lineage>
        <taxon>Bacteria</taxon>
        <taxon>Bacillati</taxon>
        <taxon>Bacillota</taxon>
        <taxon>Clostridia</taxon>
        <taxon>Lachnospirales</taxon>
        <taxon>Lachnospiraceae</taxon>
        <taxon>Blautia</taxon>
    </lineage>
</organism>
<evidence type="ECO:0000259" key="1">
    <source>
        <dbReference type="Pfam" id="PF12697"/>
    </source>
</evidence>
<dbReference type="InterPro" id="IPR029058">
    <property type="entry name" value="AB_hydrolase_fold"/>
</dbReference>
<gene>
    <name evidence="5" type="ORF">DW767_13965</name>
    <name evidence="4" type="ORF">DWY46_11190</name>
    <name evidence="2" type="ORF">ERS852394_02525</name>
    <name evidence="3" type="ORF">ERS852533_02513</name>
</gene>
<proteinExistence type="predicted"/>
<evidence type="ECO:0000313" key="8">
    <source>
        <dbReference type="Proteomes" id="UP000284644"/>
    </source>
</evidence>
<dbReference type="PANTHER" id="PTHR46438:SF2">
    <property type="entry name" value="ALPHA_BETA-HYDROLASES SUPERFAMILY PROTEIN"/>
    <property type="match status" value="1"/>
</dbReference>
<dbReference type="SUPFAM" id="SSF53474">
    <property type="entry name" value="alpha/beta-Hydrolases"/>
    <property type="match status" value="1"/>
</dbReference>
<keyword evidence="4" id="KW-0378">Hydrolase</keyword>
<dbReference type="EMBL" id="CYZD01000015">
    <property type="protein sequence ID" value="CUO58380.1"/>
    <property type="molecule type" value="Genomic_DNA"/>
</dbReference>
<dbReference type="PANTHER" id="PTHR46438">
    <property type="entry name" value="ALPHA/BETA-HYDROLASES SUPERFAMILY PROTEIN"/>
    <property type="match status" value="1"/>
</dbReference>
<dbReference type="OrthoDB" id="9808398at2"/>
<dbReference type="Proteomes" id="UP000095413">
    <property type="component" value="Unassembled WGS sequence"/>
</dbReference>
<dbReference type="EMBL" id="QRUH01000008">
    <property type="protein sequence ID" value="RGR48444.1"/>
    <property type="molecule type" value="Genomic_DNA"/>
</dbReference>
<dbReference type="Gene3D" id="3.40.50.1820">
    <property type="entry name" value="alpha/beta hydrolase"/>
    <property type="match status" value="1"/>
</dbReference>
<feature type="domain" description="AB hydrolase-1" evidence="1">
    <location>
        <begin position="66"/>
        <end position="311"/>
    </location>
</feature>
<dbReference type="EMBL" id="CZBA01000015">
    <property type="protein sequence ID" value="CUP77581.1"/>
    <property type="molecule type" value="Genomic_DNA"/>
</dbReference>
<dbReference type="Proteomes" id="UP000284644">
    <property type="component" value="Unassembled WGS sequence"/>
</dbReference>
<name>A0A174GBV5_9FIRM</name>
<evidence type="ECO:0000313" key="7">
    <source>
        <dbReference type="Proteomes" id="UP000095413"/>
    </source>
</evidence>
<accession>A0A174GBV5</accession>
<dbReference type="EMBL" id="QSJW01000009">
    <property type="protein sequence ID" value="RHE10657.1"/>
    <property type="molecule type" value="Genomic_DNA"/>
</dbReference>
<dbReference type="Proteomes" id="UP000285839">
    <property type="component" value="Unassembled WGS sequence"/>
</dbReference>
<dbReference type="Pfam" id="PF12697">
    <property type="entry name" value="Abhydrolase_6"/>
    <property type="match status" value="1"/>
</dbReference>
<protein>
    <submittedName>
        <fullName evidence="2">Acetoin dehydrogenase E2 subunit dihydrolipoyllysine-residue acetyltransferase</fullName>
    </submittedName>
    <submittedName>
        <fullName evidence="4">Alpha/beta fold hydrolase</fullName>
    </submittedName>
</protein>